<evidence type="ECO:0000256" key="1">
    <source>
        <dbReference type="PROSITE-ProRule" id="PRU00152"/>
    </source>
</evidence>
<feature type="compositionally biased region" description="Acidic residues" evidence="3">
    <location>
        <begin position="827"/>
        <end position="838"/>
    </location>
</feature>
<feature type="region of interest" description="Disordered" evidence="3">
    <location>
        <begin position="698"/>
        <end position="721"/>
    </location>
</feature>
<feature type="domain" description="PLAT" evidence="4">
    <location>
        <begin position="1144"/>
        <end position="1263"/>
    </location>
</feature>
<dbReference type="FunFam" id="1.25.40.10:FF:000795">
    <property type="entry name" value="Tetratricopeptide repeat protein 25"/>
    <property type="match status" value="1"/>
</dbReference>
<evidence type="ECO:0000313" key="5">
    <source>
        <dbReference type="EMBL" id="CAF0769990.1"/>
    </source>
</evidence>
<dbReference type="EMBL" id="CAJNOR010000043">
    <property type="protein sequence ID" value="CAF0769990.1"/>
    <property type="molecule type" value="Genomic_DNA"/>
</dbReference>
<gene>
    <name evidence="5" type="ORF">XAT740_LOCUS1398</name>
</gene>
<dbReference type="InterPro" id="IPR019734">
    <property type="entry name" value="TPR_rpt"/>
</dbReference>
<dbReference type="SMART" id="SM00308">
    <property type="entry name" value="LH2"/>
    <property type="match status" value="6"/>
</dbReference>
<dbReference type="InterPro" id="IPR011990">
    <property type="entry name" value="TPR-like_helical_dom_sf"/>
</dbReference>
<keyword evidence="6" id="KW-1185">Reference proteome</keyword>
<feature type="compositionally biased region" description="Polar residues" evidence="3">
    <location>
        <begin position="1004"/>
        <end position="1019"/>
    </location>
</feature>
<dbReference type="PROSITE" id="PS50005">
    <property type="entry name" value="TPR"/>
    <property type="match status" value="3"/>
</dbReference>
<feature type="compositionally biased region" description="Basic and acidic residues" evidence="3">
    <location>
        <begin position="814"/>
        <end position="826"/>
    </location>
</feature>
<accession>A0A813QP44</accession>
<sequence>MVKKDDEVSVSSETKGPLKSFQALMGEGEKFSRDKLYIKAIQSYTEALDLLPQDDDKSTAKDINDRLNGLVARSACYLKIGKNNLALQDAEESLKSNKEFTRGLYQKAEALYAMGEFELALMFYHRGKKLRSDLREFQLGINKAQEAIDNSVGDPNRVKLEASGDLSIFYKNDEKKKQPIGYVRASQKKDTTVQRKPHPPPANPRTTKQLLGDLYEDRVFLDKIINNTTVTKPNTRSGDAIYQLASDGIDYLDGRTHFWRQQEPLYARKSLKKADNNDETYKYVHRELEAIDELQNMDQFVDARRRAQRLLEFCERLDERKFPEKQPVIADVYSRLGNAYLELGDYNKALDYHFRDLTYAESKHDTDRSSRALDNLGRVYARSGQFAQAIQVWERKIPLASSPLEKAWLFHEIGQCHFGLGDYERAKRYGERSYVEAVAANDPIWQLNAKVLVAHSETKLRQYRDAEKTFEEALELARDQHDMAAERAIERALKDVRDQIAKGAADSPPDRAETMYDIKVNSDEPIEYADDKEGLIKLTIFGDNGSSGSIDLRGNENDPKKYDGYTTTLKKKAYDAGKLTKLALTCTKIGSWPLDSIEISDSKRKTKQKFLLADSIESTTTVIDLFPEGSIVEFPFDTRKNKKKGKPKPVQSDRQPSAARQADSPKPVQYTVTTKTGSALGSGTDANVFITLNGDKNKIDRHRLGTPESNRNPFEKGSKDDFKFEDTDIGKLKTIVIEHDNSGMASGWFLDSVEVKYNGNTYKFPVGRWLDSDEGDKRISLELEPNKKPASKIASELEDNQEESRSSISPPNETKARPSSTEKVDYDDFFDDDKDDDDSHAPNAVDYEVTVKTGDKRGAGTDANVYLSMFGDKTNSERHELKETTDRTINRFEKGATNRFKIQGADVGKIKTIRIEHDGTGIGAGWYLDSIEIHHVPRNETYMFPVDRWLDTGEGDKRISLDLEPDKKPGQAKDSKTPDPKASETSSTTDTSKKTAKPDDQSTSKKPTQYLVTVKTGSPMGSGTDANVFITLNGDKQRIVRRPLEKPDSGRNPFERNSKDDFKFEDTDVGQLKTIVLEHDNTGLASGWYCDFVEVKYNGNTVKFPVGRWLDSDEGDKRISLELEPNKKPSANTTTDDSHAPDAVDYEVTVKTAKKKGAGTDANVYLGMYGDKTKTERHQLKESIEKSRNLFESGATNRFKIHAADVGKIKSIRIEHDGTGIGAGWYPESIEIRHIPHNETYFFLIDRWLDSGEGDKRISIDVDASQKPGQSSDSKSPDPAPTKKEATPAKSEPAPTKTEPAPAKSEPAPKATTTTQAPSDPNKKTKYTVTTKTGSALGAGTDANVYITLNGDKNKVVRQSLEKPEDGWNPFERNGKDDFVFNEVDIGQLKTIIIEHDGTGSGAGWFCDFVEVKYNGNTIKFPVGRWLDVDEGDKRISLELEPNKKPPAKIITANYLFQTLNITEGDDLSVSSNNDNRRNTSKAGNNVEYEVTVKTAKKSGAGTDANVYLGIFGEQGKVERQQLKEPMDKSRNLFESGATNRFKINAPDVGKITTIRLEHDGTGLGAGWYVDSVEVRHVSHNETYKFPIDRWLDAGEGDKRISLDLEPNKKPGQLKCKN</sequence>
<proteinExistence type="predicted"/>
<feature type="region of interest" description="Disordered" evidence="3">
    <location>
        <begin position="780"/>
        <end position="847"/>
    </location>
</feature>
<feature type="domain" description="PLAT" evidence="4">
    <location>
        <begin position="1325"/>
        <end position="1441"/>
    </location>
</feature>
<evidence type="ECO:0000256" key="3">
    <source>
        <dbReference type="SAM" id="MobiDB-lite"/>
    </source>
</evidence>
<dbReference type="Gene3D" id="2.40.180.10">
    <property type="entry name" value="Catalase core domain"/>
    <property type="match status" value="6"/>
</dbReference>
<organism evidence="5 6">
    <name type="scientific">Adineta ricciae</name>
    <name type="common">Rotifer</name>
    <dbReference type="NCBI Taxonomy" id="249248"/>
    <lineage>
        <taxon>Eukaryota</taxon>
        <taxon>Metazoa</taxon>
        <taxon>Spiralia</taxon>
        <taxon>Gnathifera</taxon>
        <taxon>Rotifera</taxon>
        <taxon>Eurotatoria</taxon>
        <taxon>Bdelloidea</taxon>
        <taxon>Adinetida</taxon>
        <taxon>Adinetidae</taxon>
        <taxon>Adineta</taxon>
    </lineage>
</organism>
<reference evidence="5" key="1">
    <citation type="submission" date="2021-02" db="EMBL/GenBank/DDBJ databases">
        <authorList>
            <person name="Nowell W R."/>
        </authorList>
    </citation>
    <scope>NUCLEOTIDE SEQUENCE</scope>
</reference>
<feature type="region of interest" description="Disordered" evidence="3">
    <location>
        <begin position="180"/>
        <end position="208"/>
    </location>
</feature>
<dbReference type="PANTHER" id="PTHR45901">
    <property type="entry name" value="PROTEIN CBG12474"/>
    <property type="match status" value="1"/>
</dbReference>
<comment type="caution">
    <text evidence="5">The sequence shown here is derived from an EMBL/GenBank/DDBJ whole genome shotgun (WGS) entry which is preliminary data.</text>
</comment>
<dbReference type="InterPro" id="IPR001024">
    <property type="entry name" value="PLAT/LH2_dom"/>
</dbReference>
<dbReference type="Gene3D" id="1.25.40.10">
    <property type="entry name" value="Tetratricopeptide repeat domain"/>
    <property type="match status" value="2"/>
</dbReference>
<protein>
    <recommendedName>
        <fullName evidence="4">PLAT domain-containing protein</fullName>
    </recommendedName>
</protein>
<feature type="compositionally biased region" description="Basic and acidic residues" evidence="3">
    <location>
        <begin position="958"/>
        <end position="982"/>
    </location>
</feature>
<dbReference type="Pfam" id="PF01477">
    <property type="entry name" value="PLAT"/>
    <property type="match status" value="6"/>
</dbReference>
<dbReference type="CDD" id="cd01756">
    <property type="entry name" value="PLAT_repeat"/>
    <property type="match status" value="4"/>
</dbReference>
<feature type="compositionally biased region" description="Basic and acidic residues" evidence="3">
    <location>
        <begin position="991"/>
        <end position="1003"/>
    </location>
</feature>
<comment type="caution">
    <text evidence="1">Lacks conserved residue(s) required for the propagation of feature annotation.</text>
</comment>
<evidence type="ECO:0000259" key="4">
    <source>
        <dbReference type="PROSITE" id="PS50095"/>
    </source>
</evidence>
<dbReference type="PANTHER" id="PTHR45901:SF3">
    <property type="entry name" value="LIPOXYGENASE HOMOLOGY DOMAIN-CONTAINING PROTEIN 1"/>
    <property type="match status" value="1"/>
</dbReference>
<feature type="repeat" description="TPR" evidence="2">
    <location>
        <begin position="330"/>
        <end position="363"/>
    </location>
</feature>
<feature type="region of interest" description="Disordered" evidence="3">
    <location>
        <begin position="1261"/>
        <end position="1329"/>
    </location>
</feature>
<dbReference type="Pfam" id="PF13424">
    <property type="entry name" value="TPR_12"/>
    <property type="match status" value="1"/>
</dbReference>
<feature type="region of interest" description="Disordered" evidence="3">
    <location>
        <begin position="1121"/>
        <end position="1141"/>
    </location>
</feature>
<feature type="region of interest" description="Disordered" evidence="3">
    <location>
        <begin position="1039"/>
        <end position="1061"/>
    </location>
</feature>
<evidence type="ECO:0000313" key="6">
    <source>
        <dbReference type="Proteomes" id="UP000663828"/>
    </source>
</evidence>
<dbReference type="SUPFAM" id="SSF48452">
    <property type="entry name" value="TPR-like"/>
    <property type="match status" value="2"/>
</dbReference>
<feature type="domain" description="PLAT" evidence="4">
    <location>
        <begin position="845"/>
        <end position="964"/>
    </location>
</feature>
<dbReference type="SMART" id="SM00028">
    <property type="entry name" value="TPR"/>
    <property type="match status" value="7"/>
</dbReference>
<dbReference type="Proteomes" id="UP000663828">
    <property type="component" value="Unassembled WGS sequence"/>
</dbReference>
<feature type="domain" description="PLAT" evidence="4">
    <location>
        <begin position="1487"/>
        <end position="1606"/>
    </location>
</feature>
<feature type="domain" description="PLAT" evidence="4">
    <location>
        <begin position="1008"/>
        <end position="1124"/>
    </location>
</feature>
<feature type="region of interest" description="Disordered" evidence="3">
    <location>
        <begin position="637"/>
        <end position="669"/>
    </location>
</feature>
<feature type="repeat" description="TPR" evidence="2">
    <location>
        <begin position="370"/>
        <end position="403"/>
    </location>
</feature>
<feature type="domain" description="PLAT" evidence="4">
    <location>
        <begin position="668"/>
        <end position="784"/>
    </location>
</feature>
<feature type="region of interest" description="Disordered" evidence="3">
    <location>
        <begin position="958"/>
        <end position="1019"/>
    </location>
</feature>
<keyword evidence="2" id="KW-0802">TPR repeat</keyword>
<name>A0A813QP44_ADIRI</name>
<feature type="compositionally biased region" description="Low complexity" evidence="3">
    <location>
        <begin position="1291"/>
        <end position="1318"/>
    </location>
</feature>
<dbReference type="InterPro" id="IPR036392">
    <property type="entry name" value="PLAT/LH2_dom_sf"/>
</dbReference>
<dbReference type="InterPro" id="IPR052970">
    <property type="entry name" value="Inner_ear_hair_cell_LOXHD"/>
</dbReference>
<evidence type="ECO:0000256" key="2">
    <source>
        <dbReference type="PROSITE-ProRule" id="PRU00339"/>
    </source>
</evidence>
<feature type="repeat" description="TPR" evidence="2">
    <location>
        <begin position="21"/>
        <end position="54"/>
    </location>
</feature>
<dbReference type="SUPFAM" id="SSF49723">
    <property type="entry name" value="Lipase/lipooxygenase domain (PLAT/LH2 domain)"/>
    <property type="match status" value="6"/>
</dbReference>
<dbReference type="PROSITE" id="PS50095">
    <property type="entry name" value="PLAT"/>
    <property type="match status" value="6"/>
</dbReference>